<keyword evidence="5 8" id="KW-0472">Membrane</keyword>
<dbReference type="AlphaFoldDB" id="D3QA93"/>
<feature type="coiled-coil region" evidence="7">
    <location>
        <begin position="267"/>
        <end position="294"/>
    </location>
</feature>
<sequence length="696" mass="73836">MIIAEPAKRAGKSLLAWDPSAAQPARALKAGLGVAVTLSIAIALGSPDWTGAAVLGTWCAGIPLLAAGVRPQPALPALAGLAIGVAVTLGGLAEPNPVAVLVLSAGWALVMAFLGSLSSALGVVTTVCGVALVLGPNLVSGDNYVAAGAAALAGGLVQSLTSLLPPWQRFRTERSLIAEAYRSLADDARALADAMNTPLSTDDLVQASSEIGGRRKLPEVMRESIAALYELRAAIVSVAAARARLLDTDPTAARHTAAVLRDTASAMDILADAVENLESLSEDWEDRLAAAVDAAPVDQTNHGATARHSMAGREVRRLHRAVHKVARLSERIIEDEPATSVVSRRIRIRSRAAEDWQSLRSQLTWRSPAARHAVRACVVIAIATAVGRYWPGTHGYWVTLTAWIVLKPDFAATVGRGLARILGTAAGVFLASLLSIAVLSYPSAAAPIVAGYALLGYLTLPVSNVVYSVAVAGFSVFQIDLAGQSAIEAAWERGITTVVGGLLALLLYTLWPTWQTRRLPELLAELIDAYRGYADLVLDMQARPAERDPRRLRDAVDEVRLRRAALAAAVDQAAAEPVGGKPHSGDVQDVEVALSRAARALIVLEGAVRHHDAAQLFGVDEFRDSVQRAYDCLADRVRGRQPRPVDLRAALESLDAALDKGTPATIRRRRLLDWESDILVEALSDADLIVKEWQRA</sequence>
<gene>
    <name evidence="10" type="ordered locus">Snas_1095</name>
</gene>
<dbReference type="EMBL" id="CP001778">
    <property type="protein sequence ID" value="ADD40805.1"/>
    <property type="molecule type" value="Genomic_DNA"/>
</dbReference>
<evidence type="ECO:0000256" key="4">
    <source>
        <dbReference type="ARBA" id="ARBA00022989"/>
    </source>
</evidence>
<accession>D3QA93</accession>
<evidence type="ECO:0000313" key="11">
    <source>
        <dbReference type="Proteomes" id="UP000000844"/>
    </source>
</evidence>
<feature type="domain" description="Integral membrane bound transporter" evidence="9">
    <location>
        <begin position="382"/>
        <end position="506"/>
    </location>
</feature>
<dbReference type="InterPro" id="IPR049453">
    <property type="entry name" value="Memb_transporter_dom"/>
</dbReference>
<proteinExistence type="inferred from homology"/>
<dbReference type="Pfam" id="PF13515">
    <property type="entry name" value="FUSC_2"/>
    <property type="match status" value="1"/>
</dbReference>
<feature type="transmembrane region" description="Helical" evidence="8">
    <location>
        <begin position="489"/>
        <end position="511"/>
    </location>
</feature>
<comment type="similarity">
    <text evidence="6">Belongs to the YccS/YhfK family.</text>
</comment>
<evidence type="ECO:0000259" key="9">
    <source>
        <dbReference type="Pfam" id="PF13515"/>
    </source>
</evidence>
<comment type="subcellular location">
    <subcellularLocation>
        <location evidence="1">Cell membrane</location>
        <topology evidence="1">Multi-pass membrane protein</topology>
    </subcellularLocation>
</comment>
<feature type="transmembrane region" description="Helical" evidence="8">
    <location>
        <begin position="27"/>
        <end position="44"/>
    </location>
</feature>
<feature type="transmembrane region" description="Helical" evidence="8">
    <location>
        <begin position="98"/>
        <end position="114"/>
    </location>
</feature>
<feature type="transmembrane region" description="Helical" evidence="8">
    <location>
        <begin position="145"/>
        <end position="164"/>
    </location>
</feature>
<evidence type="ECO:0000256" key="1">
    <source>
        <dbReference type="ARBA" id="ARBA00004651"/>
    </source>
</evidence>
<evidence type="ECO:0000256" key="5">
    <source>
        <dbReference type="ARBA" id="ARBA00023136"/>
    </source>
</evidence>
<evidence type="ECO:0000256" key="3">
    <source>
        <dbReference type="ARBA" id="ARBA00022692"/>
    </source>
</evidence>
<dbReference type="GO" id="GO:0005886">
    <property type="term" value="C:plasma membrane"/>
    <property type="evidence" value="ECO:0007669"/>
    <property type="project" value="UniProtKB-SubCell"/>
</dbReference>
<evidence type="ECO:0000313" key="10">
    <source>
        <dbReference type="EMBL" id="ADD40805.1"/>
    </source>
</evidence>
<reference evidence="10 11" key="1">
    <citation type="journal article" date="2009" name="Stand. Genomic Sci.">
        <title>Complete genome sequence of Stackebrandtia nassauensis type strain (LLR-40K-21).</title>
        <authorList>
            <person name="Munk C."/>
            <person name="Lapidus A."/>
            <person name="Copeland A."/>
            <person name="Jando M."/>
            <person name="Mayilraj S."/>
            <person name="Glavina Del Rio T."/>
            <person name="Nolan M."/>
            <person name="Chen F."/>
            <person name="Lucas S."/>
            <person name="Tice H."/>
            <person name="Cheng J.F."/>
            <person name="Han C."/>
            <person name="Detter J.C."/>
            <person name="Bruce D."/>
            <person name="Goodwin L."/>
            <person name="Chain P."/>
            <person name="Pitluck S."/>
            <person name="Goker M."/>
            <person name="Ovchinikova G."/>
            <person name="Pati A."/>
            <person name="Ivanova N."/>
            <person name="Mavromatis K."/>
            <person name="Chen A."/>
            <person name="Palaniappan K."/>
            <person name="Land M."/>
            <person name="Hauser L."/>
            <person name="Chang Y.J."/>
            <person name="Jeffries C.D."/>
            <person name="Bristow J."/>
            <person name="Eisen J.A."/>
            <person name="Markowitz V."/>
            <person name="Hugenholtz P."/>
            <person name="Kyrpides N.C."/>
            <person name="Klenk H.P."/>
        </authorList>
    </citation>
    <scope>NUCLEOTIDE SEQUENCE [LARGE SCALE GENOMIC DNA]</scope>
    <source>
        <strain evidence="11">DSM 44728 / CIP 108903 / NRRL B-16338 / NBRC 102104 / LLR-40K-21</strain>
    </source>
</reference>
<feature type="transmembrane region" description="Helical" evidence="8">
    <location>
        <begin position="421"/>
        <end position="442"/>
    </location>
</feature>
<dbReference type="HOGENOM" id="CLU_013315_4_0_11"/>
<keyword evidence="4 8" id="KW-1133">Transmembrane helix</keyword>
<feature type="transmembrane region" description="Helical" evidence="8">
    <location>
        <begin position="373"/>
        <end position="390"/>
    </location>
</feature>
<evidence type="ECO:0000256" key="2">
    <source>
        <dbReference type="ARBA" id="ARBA00022475"/>
    </source>
</evidence>
<dbReference type="Proteomes" id="UP000000844">
    <property type="component" value="Chromosome"/>
</dbReference>
<keyword evidence="11" id="KW-1185">Reference proteome</keyword>
<keyword evidence="7" id="KW-0175">Coiled coil</keyword>
<dbReference type="STRING" id="446470.Snas_1095"/>
<dbReference type="eggNOG" id="COG1289">
    <property type="taxonomic scope" value="Bacteria"/>
</dbReference>
<evidence type="ECO:0000256" key="6">
    <source>
        <dbReference type="ARBA" id="ARBA00043993"/>
    </source>
</evidence>
<protein>
    <recommendedName>
        <fullName evidence="9">Integral membrane bound transporter domain-containing protein</fullName>
    </recommendedName>
</protein>
<feature type="transmembrane region" description="Helical" evidence="8">
    <location>
        <begin position="454"/>
        <end position="477"/>
    </location>
</feature>
<dbReference type="RefSeq" id="WP_013016376.1">
    <property type="nucleotide sequence ID" value="NC_013947.1"/>
</dbReference>
<dbReference type="KEGG" id="sna:Snas_1095"/>
<evidence type="ECO:0000256" key="8">
    <source>
        <dbReference type="SAM" id="Phobius"/>
    </source>
</evidence>
<dbReference type="PANTHER" id="PTHR30509">
    <property type="entry name" value="P-HYDROXYBENZOIC ACID EFFLUX PUMP SUBUNIT-RELATED"/>
    <property type="match status" value="1"/>
</dbReference>
<dbReference type="OrthoDB" id="128040at2"/>
<feature type="transmembrane region" description="Helical" evidence="8">
    <location>
        <begin position="74"/>
        <end position="92"/>
    </location>
</feature>
<keyword evidence="3 8" id="KW-0812">Transmembrane</keyword>
<evidence type="ECO:0000256" key="7">
    <source>
        <dbReference type="SAM" id="Coils"/>
    </source>
</evidence>
<dbReference type="PANTHER" id="PTHR30509:SF9">
    <property type="entry name" value="MULTIDRUG RESISTANCE PROTEIN MDTO"/>
    <property type="match status" value="1"/>
</dbReference>
<name>D3QA93_STANL</name>
<organism evidence="10 11">
    <name type="scientific">Stackebrandtia nassauensis (strain DSM 44728 / CIP 108903 / NRRL B-16338 / NBRC 102104 / LLR-40K-21)</name>
    <dbReference type="NCBI Taxonomy" id="446470"/>
    <lineage>
        <taxon>Bacteria</taxon>
        <taxon>Bacillati</taxon>
        <taxon>Actinomycetota</taxon>
        <taxon>Actinomycetes</taxon>
        <taxon>Glycomycetales</taxon>
        <taxon>Glycomycetaceae</taxon>
        <taxon>Stackebrandtia</taxon>
    </lineage>
</organism>
<keyword evidence="2" id="KW-1003">Cell membrane</keyword>